<dbReference type="EMBL" id="AP018005">
    <property type="protein sequence ID" value="BBB15128.1"/>
    <property type="molecule type" value="Genomic_DNA"/>
</dbReference>
<reference evidence="1 2" key="1">
    <citation type="submission" date="2017-03" db="EMBL/GenBank/DDBJ databases">
        <title>The genome sequence of Candidatus Rickettsiella viridis.</title>
        <authorList>
            <person name="Nikoh N."/>
            <person name="Tsuchida T."/>
            <person name="Yamaguchi K."/>
            <person name="Maeda T."/>
            <person name="Shigenobu S."/>
            <person name="Fukatsu T."/>
        </authorList>
    </citation>
    <scope>NUCLEOTIDE SEQUENCE [LARGE SCALE GENOMIC DNA]</scope>
    <source>
        <strain evidence="1 2">Ap-RA04</strain>
    </source>
</reference>
<accession>A0A2Z5UUG5</accession>
<keyword evidence="2" id="KW-1185">Reference proteome</keyword>
<proteinExistence type="predicted"/>
<evidence type="ECO:0000313" key="2">
    <source>
        <dbReference type="Proteomes" id="UP000282483"/>
    </source>
</evidence>
<gene>
    <name evidence="1" type="ORF">RVIR1_06270</name>
</gene>
<dbReference type="AlphaFoldDB" id="A0A2Z5UUG5"/>
<evidence type="ECO:0000313" key="1">
    <source>
        <dbReference type="EMBL" id="BBB15128.1"/>
    </source>
</evidence>
<organism evidence="1 2">
    <name type="scientific">Candidatus Rickettsiella viridis</name>
    <dbReference type="NCBI Taxonomy" id="676208"/>
    <lineage>
        <taxon>Bacteria</taxon>
        <taxon>Pseudomonadati</taxon>
        <taxon>Pseudomonadota</taxon>
        <taxon>Gammaproteobacteria</taxon>
        <taxon>Legionellales</taxon>
        <taxon>Coxiellaceae</taxon>
        <taxon>Rickettsiella</taxon>
    </lineage>
</organism>
<dbReference type="Proteomes" id="UP000282483">
    <property type="component" value="Chromosome"/>
</dbReference>
<dbReference type="KEGG" id="rvi:RVIR1_06270"/>
<name>A0A2Z5UUG5_9COXI</name>
<protein>
    <submittedName>
        <fullName evidence="1">Uncharacterized protein</fullName>
    </submittedName>
</protein>
<sequence length="52" mass="5890">MDLKRVLDKGFFKAISQATPIYLPVNAMNSTMMNATSIQQQFTEVDNRVVLL</sequence>